<dbReference type="GO" id="GO:0016020">
    <property type="term" value="C:membrane"/>
    <property type="evidence" value="ECO:0007669"/>
    <property type="project" value="TreeGrafter"/>
</dbReference>
<sequence length="155" mass="17853">MTRQGRCTTNVRDTGSCRPSTSQFRQKLPWFLNALPTANCAKGGHGAYMNSVDTNGIESLTVFACRYIHMILFGNCLAAREFNSRVSDVSQMEIFPYSVFYIFFEQYWSIWKTVLINLYLALGVHYMSLKQIRKICSAKLLNFYLQVLGRENMNC</sequence>
<dbReference type="GO" id="GO:0032934">
    <property type="term" value="F:sterol binding"/>
    <property type="evidence" value="ECO:0007669"/>
    <property type="project" value="TreeGrafter"/>
</dbReference>
<keyword evidence="3" id="KW-1185">Reference proteome</keyword>
<keyword evidence="1" id="KW-1133">Transmembrane helix</keyword>
<reference evidence="2 3" key="1">
    <citation type="submission" date="2021-07" db="EMBL/GenBank/DDBJ databases">
        <title>The Aristolochia fimbriata genome: insights into angiosperm evolution, floral development and chemical biosynthesis.</title>
        <authorList>
            <person name="Jiao Y."/>
        </authorList>
    </citation>
    <scope>NUCLEOTIDE SEQUENCE [LARGE SCALE GENOMIC DNA]</scope>
    <source>
        <strain evidence="2">IBCAS-2021</strain>
        <tissue evidence="2">Leaf</tissue>
    </source>
</reference>
<gene>
    <name evidence="2" type="ORF">H6P81_018274</name>
</gene>
<name>A0AAV7E2M8_ARIFI</name>
<evidence type="ECO:0000313" key="3">
    <source>
        <dbReference type="Proteomes" id="UP000825729"/>
    </source>
</evidence>
<keyword evidence="1" id="KW-0812">Transmembrane</keyword>
<proteinExistence type="predicted"/>
<dbReference type="PANTHER" id="PTHR45727">
    <property type="entry name" value="NPC INTRACELLULAR CHOLESTEROL TRANSPORTER 1"/>
    <property type="match status" value="1"/>
</dbReference>
<dbReference type="PANTHER" id="PTHR45727:SF2">
    <property type="entry name" value="NPC INTRACELLULAR CHOLESTEROL TRANSPORTER 1"/>
    <property type="match status" value="1"/>
</dbReference>
<accession>A0AAV7E2M8</accession>
<dbReference type="EMBL" id="JAINDJ010000007">
    <property type="protein sequence ID" value="KAG9442420.1"/>
    <property type="molecule type" value="Genomic_DNA"/>
</dbReference>
<keyword evidence="1" id="KW-0472">Membrane</keyword>
<dbReference type="AlphaFoldDB" id="A0AAV7E2M8"/>
<protein>
    <submittedName>
        <fullName evidence="2">Uncharacterized protein</fullName>
    </submittedName>
</protein>
<dbReference type="GO" id="GO:0015918">
    <property type="term" value="P:sterol transport"/>
    <property type="evidence" value="ECO:0007669"/>
    <property type="project" value="TreeGrafter"/>
</dbReference>
<feature type="transmembrane region" description="Helical" evidence="1">
    <location>
        <begin position="110"/>
        <end position="129"/>
    </location>
</feature>
<evidence type="ECO:0000256" key="1">
    <source>
        <dbReference type="SAM" id="Phobius"/>
    </source>
</evidence>
<dbReference type="Proteomes" id="UP000825729">
    <property type="component" value="Unassembled WGS sequence"/>
</dbReference>
<comment type="caution">
    <text evidence="2">The sequence shown here is derived from an EMBL/GenBank/DDBJ whole genome shotgun (WGS) entry which is preliminary data.</text>
</comment>
<evidence type="ECO:0000313" key="2">
    <source>
        <dbReference type="EMBL" id="KAG9442420.1"/>
    </source>
</evidence>
<organism evidence="2 3">
    <name type="scientific">Aristolochia fimbriata</name>
    <name type="common">White veined hardy Dutchman's pipe vine</name>
    <dbReference type="NCBI Taxonomy" id="158543"/>
    <lineage>
        <taxon>Eukaryota</taxon>
        <taxon>Viridiplantae</taxon>
        <taxon>Streptophyta</taxon>
        <taxon>Embryophyta</taxon>
        <taxon>Tracheophyta</taxon>
        <taxon>Spermatophyta</taxon>
        <taxon>Magnoliopsida</taxon>
        <taxon>Magnoliidae</taxon>
        <taxon>Piperales</taxon>
        <taxon>Aristolochiaceae</taxon>
        <taxon>Aristolochia</taxon>
    </lineage>
</organism>